<gene>
    <name evidence="4" type="ORF">FDP41_007357</name>
</gene>
<dbReference type="OrthoDB" id="29145at2759"/>
<name>A0A6A5CF43_NAEFO</name>
<dbReference type="RefSeq" id="XP_044568893.1">
    <property type="nucleotide sequence ID" value="XM_044711093.1"/>
</dbReference>
<dbReference type="VEuPathDB" id="AmoebaDB:NfTy_002540"/>
<proteinExistence type="inferred from homology"/>
<keyword evidence="5" id="KW-1185">Reference proteome</keyword>
<sequence>MNSSSSRLLEQRQTSVVTKEDDVSILEELFDLHPHELNVLQPTIQSFCEESSLGHLMPNLKNQSSSTLSSLPPIECLQQFSMNVISNSCDSIRLVGSNERNAFEDVIVNRNVGSVGVGGCCVAASTMEMSCPFENTLFSNTCSEMNGRMESLKENGWMRRTLVDRMNESSLTTVVSAVGSEFGTLQFSMFGRGDTCQQEMLPMYLLQPQLPCMITKSYNKILLKKKVLPQAWKEALENQRVKKQIQKQRKMLQREKIIQRRRELYGRVAATELSSTGIRSKREITKPEMTRMEIPLTEFKKQNLDKRKSLMRELSLEWIICEEVLLRLLQFRSHDVNQLPEMIDDDLIEQVEQQLNDEENQRQKQLSQIMDGIYQKSVKSLQRLYDLLNTDSMDIEDIIDTILDSDTLSHVKSYYLDRSILGKYLNVLNDSTISLMNETLEDTPTQLDGMIQRIQHFAVSIVKKLSANGRIDQIQTLSNQLDVPLMIQLVHSRHLPIANDALFILANIAKSSSSQRDQILDGQIVKEIAWLMSTRVINEEDEQQLSLMRMAAWCFSKLCVGSPSPSKEHMKQLLTLTPYFLHRKDIETLTHTCRAIGRLMYPKEMITPFLQTGQSTRMIALLNNRSESEYNLLAQALVAAVNISAGTDEETQHLVTLNILDISLKILRLPMVPKSIRIDAMILVSNVCACTEDQVQKAIDCGVLEEIALIFNRKDTLMDLKKEAVWIFRNAANSGLDAHIELFVERYQIVPPLCEMIVNGHSETQIKNMCMQTLVKILEYYEEREERSEEMEHDNQRGKTNVTERRVVEGSHSQSKLKSFNEILSHIQKSGAAKEILQMDIHSSEYVETLSKFLLRS</sequence>
<dbReference type="PANTHER" id="PTHR23316">
    <property type="entry name" value="IMPORTIN ALPHA"/>
    <property type="match status" value="1"/>
</dbReference>
<dbReference type="VEuPathDB" id="AmoebaDB:NF0000190"/>
<accession>A0A6A5CF43</accession>
<keyword evidence="2" id="KW-0813">Transport</keyword>
<keyword evidence="3" id="KW-0653">Protein transport</keyword>
<dbReference type="GO" id="GO:0015031">
    <property type="term" value="P:protein transport"/>
    <property type="evidence" value="ECO:0007669"/>
    <property type="project" value="UniProtKB-KW"/>
</dbReference>
<comment type="similarity">
    <text evidence="1">Belongs to the importin alpha family.</text>
</comment>
<dbReference type="InterPro" id="IPR011989">
    <property type="entry name" value="ARM-like"/>
</dbReference>
<comment type="caution">
    <text evidence="4">The sequence shown here is derived from an EMBL/GenBank/DDBJ whole genome shotgun (WGS) entry which is preliminary data.</text>
</comment>
<evidence type="ECO:0000313" key="5">
    <source>
        <dbReference type="Proteomes" id="UP000444721"/>
    </source>
</evidence>
<evidence type="ECO:0000256" key="3">
    <source>
        <dbReference type="ARBA" id="ARBA00022927"/>
    </source>
</evidence>
<dbReference type="GeneID" id="68114575"/>
<dbReference type="VEuPathDB" id="AmoebaDB:FDP41_007357"/>
<evidence type="ECO:0000256" key="2">
    <source>
        <dbReference type="ARBA" id="ARBA00022448"/>
    </source>
</evidence>
<evidence type="ECO:0000256" key="1">
    <source>
        <dbReference type="ARBA" id="ARBA00010394"/>
    </source>
</evidence>
<dbReference type="SUPFAM" id="SSF48371">
    <property type="entry name" value="ARM repeat"/>
    <property type="match status" value="1"/>
</dbReference>
<dbReference type="Proteomes" id="UP000444721">
    <property type="component" value="Unassembled WGS sequence"/>
</dbReference>
<dbReference type="EMBL" id="VFQX01000003">
    <property type="protein sequence ID" value="KAF0984180.1"/>
    <property type="molecule type" value="Genomic_DNA"/>
</dbReference>
<evidence type="ECO:0000313" key="4">
    <source>
        <dbReference type="EMBL" id="KAF0984180.1"/>
    </source>
</evidence>
<dbReference type="AlphaFoldDB" id="A0A6A5CF43"/>
<dbReference type="Gene3D" id="1.25.10.10">
    <property type="entry name" value="Leucine-rich Repeat Variant"/>
    <property type="match status" value="1"/>
</dbReference>
<protein>
    <recommendedName>
        <fullName evidence="6">IBB domain-containing protein</fullName>
    </recommendedName>
</protein>
<organism evidence="4 5">
    <name type="scientific">Naegleria fowleri</name>
    <name type="common">Brain eating amoeba</name>
    <dbReference type="NCBI Taxonomy" id="5763"/>
    <lineage>
        <taxon>Eukaryota</taxon>
        <taxon>Discoba</taxon>
        <taxon>Heterolobosea</taxon>
        <taxon>Tetramitia</taxon>
        <taxon>Eutetramitia</taxon>
        <taxon>Vahlkampfiidae</taxon>
        <taxon>Naegleria</taxon>
    </lineage>
</organism>
<dbReference type="InterPro" id="IPR016024">
    <property type="entry name" value="ARM-type_fold"/>
</dbReference>
<reference evidence="4 5" key="1">
    <citation type="journal article" date="2019" name="Sci. Rep.">
        <title>Nanopore sequencing improves the draft genome of the human pathogenic amoeba Naegleria fowleri.</title>
        <authorList>
            <person name="Liechti N."/>
            <person name="Schurch N."/>
            <person name="Bruggmann R."/>
            <person name="Wittwer M."/>
        </authorList>
    </citation>
    <scope>NUCLEOTIDE SEQUENCE [LARGE SCALE GENOMIC DNA]</scope>
    <source>
        <strain evidence="4 5">ATCC 30894</strain>
    </source>
</reference>
<evidence type="ECO:0008006" key="6">
    <source>
        <dbReference type="Google" id="ProtNLM"/>
    </source>
</evidence>